<evidence type="ECO:0000256" key="1">
    <source>
        <dbReference type="ARBA" id="ARBA00006622"/>
    </source>
</evidence>
<keyword evidence="2" id="KW-0479">Metal-binding</keyword>
<dbReference type="Pfam" id="PF05995">
    <property type="entry name" value="CDO_I"/>
    <property type="match status" value="1"/>
</dbReference>
<evidence type="ECO:0000313" key="3">
    <source>
        <dbReference type="EMBL" id="SDN97282.1"/>
    </source>
</evidence>
<reference evidence="4" key="1">
    <citation type="submission" date="2016-10" db="EMBL/GenBank/DDBJ databases">
        <authorList>
            <person name="Varghese N."/>
            <person name="Submissions S."/>
        </authorList>
    </citation>
    <scope>NUCLEOTIDE SEQUENCE [LARGE SCALE GENOMIC DNA]</scope>
    <source>
        <strain evidence="4">CGMCC 4.6609</strain>
    </source>
</reference>
<organism evidence="3 4">
    <name type="scientific">Lentzea jiangxiensis</name>
    <dbReference type="NCBI Taxonomy" id="641025"/>
    <lineage>
        <taxon>Bacteria</taxon>
        <taxon>Bacillati</taxon>
        <taxon>Actinomycetota</taxon>
        <taxon>Actinomycetes</taxon>
        <taxon>Pseudonocardiales</taxon>
        <taxon>Pseudonocardiaceae</taxon>
        <taxon>Lentzea</taxon>
    </lineage>
</organism>
<keyword evidence="4" id="KW-1185">Reference proteome</keyword>
<keyword evidence="3" id="KW-0223">Dioxygenase</keyword>
<feature type="binding site" evidence="2">
    <location>
        <position position="141"/>
    </location>
    <ligand>
        <name>Fe cation</name>
        <dbReference type="ChEBI" id="CHEBI:24875"/>
        <note>catalytic</note>
    </ligand>
</feature>
<name>A0A1H0FRV7_9PSEU</name>
<accession>A0A1H0FRV7</accession>
<dbReference type="OrthoDB" id="4217976at2"/>
<dbReference type="GO" id="GO:0005506">
    <property type="term" value="F:iron ion binding"/>
    <property type="evidence" value="ECO:0007669"/>
    <property type="project" value="InterPro"/>
</dbReference>
<feature type="binding site" evidence="2">
    <location>
        <position position="97"/>
    </location>
    <ligand>
        <name>Fe cation</name>
        <dbReference type="ChEBI" id="CHEBI:24875"/>
        <note>catalytic</note>
    </ligand>
</feature>
<evidence type="ECO:0000313" key="4">
    <source>
        <dbReference type="Proteomes" id="UP000199691"/>
    </source>
</evidence>
<dbReference type="InterPro" id="IPR014710">
    <property type="entry name" value="RmlC-like_jellyroll"/>
</dbReference>
<proteinExistence type="inferred from homology"/>
<dbReference type="CDD" id="cd10548">
    <property type="entry name" value="cupin_CDO"/>
    <property type="match status" value="1"/>
</dbReference>
<feature type="binding site" evidence="2">
    <location>
        <position position="95"/>
    </location>
    <ligand>
        <name>Fe cation</name>
        <dbReference type="ChEBI" id="CHEBI:24875"/>
        <note>catalytic</note>
    </ligand>
</feature>
<dbReference type="EMBL" id="FNIX01000001">
    <property type="protein sequence ID" value="SDN97282.1"/>
    <property type="molecule type" value="Genomic_DNA"/>
</dbReference>
<dbReference type="Proteomes" id="UP000199691">
    <property type="component" value="Unassembled WGS sequence"/>
</dbReference>
<dbReference type="Gene3D" id="2.60.120.10">
    <property type="entry name" value="Jelly Rolls"/>
    <property type="match status" value="1"/>
</dbReference>
<dbReference type="GO" id="GO:0016702">
    <property type="term" value="F:oxidoreductase activity, acting on single donors with incorporation of molecular oxygen, incorporation of two atoms of oxygen"/>
    <property type="evidence" value="ECO:0007669"/>
    <property type="project" value="InterPro"/>
</dbReference>
<keyword evidence="3" id="KW-0560">Oxidoreductase</keyword>
<evidence type="ECO:0000256" key="2">
    <source>
        <dbReference type="PIRSR" id="PIRSR610300-51"/>
    </source>
</evidence>
<gene>
    <name evidence="3" type="ORF">SAMN05421507_101889</name>
</gene>
<dbReference type="STRING" id="641025.SAMN05421507_101889"/>
<dbReference type="InterPro" id="IPR010300">
    <property type="entry name" value="CDO_1"/>
</dbReference>
<keyword evidence="2" id="KW-0408">Iron</keyword>
<dbReference type="InterPro" id="IPR011051">
    <property type="entry name" value="RmlC_Cupin_sf"/>
</dbReference>
<dbReference type="AlphaFoldDB" id="A0A1H0FRV7"/>
<dbReference type="RefSeq" id="WP_090095318.1">
    <property type="nucleotide sequence ID" value="NZ_FNIX01000001.1"/>
</dbReference>
<sequence>MTSTFAGHTTDQDRFDLHPALDSRLLRDVVHPSRDLWTPRELRDLTSFVASELTTGLLGILEYSAERRWWARLGLTEGVELWLLSWLPGQGTEPHDHGGSAGSFTVLEGRLREDYRYPAGPIRSAVRETGDALGFGSGRAHQVLNPFDAPAATVHAYSPPLVPTREYASLLDIPDSIPPLPARRLPLAELRRLADLEGP</sequence>
<dbReference type="SUPFAM" id="SSF51182">
    <property type="entry name" value="RmlC-like cupins"/>
    <property type="match status" value="1"/>
</dbReference>
<protein>
    <submittedName>
        <fullName evidence="3">Cysteine dioxygenase type I</fullName>
    </submittedName>
</protein>
<comment type="similarity">
    <text evidence="1">Belongs to the cysteine dioxygenase family.</text>
</comment>